<dbReference type="Proteomes" id="UP000006038">
    <property type="component" value="Unassembled WGS sequence"/>
</dbReference>
<reference evidence="1" key="1">
    <citation type="submission" date="2013-04" db="UniProtKB">
        <authorList>
            <consortium name="EnsemblPlants"/>
        </authorList>
    </citation>
    <scope>IDENTIFICATION</scope>
</reference>
<keyword evidence="2" id="KW-1185">Reference proteome</keyword>
<dbReference type="EnsemblPlants" id="OB02G35990.1">
    <property type="protein sequence ID" value="OB02G35990.1"/>
    <property type="gene ID" value="OB02G35990"/>
</dbReference>
<dbReference type="Gramene" id="OB02G35990.1">
    <property type="protein sequence ID" value="OB02G35990.1"/>
    <property type="gene ID" value="OB02G35990"/>
</dbReference>
<organism evidence="1">
    <name type="scientific">Oryza brachyantha</name>
    <name type="common">malo sina</name>
    <dbReference type="NCBI Taxonomy" id="4533"/>
    <lineage>
        <taxon>Eukaryota</taxon>
        <taxon>Viridiplantae</taxon>
        <taxon>Streptophyta</taxon>
        <taxon>Embryophyta</taxon>
        <taxon>Tracheophyta</taxon>
        <taxon>Spermatophyta</taxon>
        <taxon>Magnoliopsida</taxon>
        <taxon>Liliopsida</taxon>
        <taxon>Poales</taxon>
        <taxon>Poaceae</taxon>
        <taxon>BOP clade</taxon>
        <taxon>Oryzoideae</taxon>
        <taxon>Oryzeae</taxon>
        <taxon>Oryzinae</taxon>
        <taxon>Oryza</taxon>
    </lineage>
</organism>
<dbReference type="AlphaFoldDB" id="J3LG32"/>
<accession>J3LG32</accession>
<dbReference type="HOGENOM" id="CLU_2213991_0_0_1"/>
<proteinExistence type="predicted"/>
<sequence>MDIRLLLLRSSEAVVYFPAYLSLNQAWRMHLIVSCIHVLIIDVLLSIEEADVGDSGGNGGKTEPISECEKYTEVDPAMLIVSIQIKLKLVVHDGCDIIARAVGHEQV</sequence>
<name>J3LG32_ORYBR</name>
<evidence type="ECO:0000313" key="1">
    <source>
        <dbReference type="EnsemblPlants" id="OB02G35990.1"/>
    </source>
</evidence>
<protein>
    <submittedName>
        <fullName evidence="1">Uncharacterized protein</fullName>
    </submittedName>
</protein>
<evidence type="ECO:0000313" key="2">
    <source>
        <dbReference type="Proteomes" id="UP000006038"/>
    </source>
</evidence>